<evidence type="ECO:0000256" key="10">
    <source>
        <dbReference type="ARBA" id="ARBA00023033"/>
    </source>
</evidence>
<comment type="similarity">
    <text evidence="3">Belongs to the cytochrome P450 family.</text>
</comment>
<evidence type="ECO:0000256" key="11">
    <source>
        <dbReference type="ARBA" id="ARBA00023136"/>
    </source>
</evidence>
<keyword evidence="15" id="KW-1185">Reference proteome</keyword>
<dbReference type="InterPro" id="IPR001128">
    <property type="entry name" value="Cyt_P450"/>
</dbReference>
<gene>
    <name evidence="14" type="ORF">NP233_g3970</name>
</gene>
<dbReference type="InterPro" id="IPR002403">
    <property type="entry name" value="Cyt_P450_E_grp-IV"/>
</dbReference>
<dbReference type="AlphaFoldDB" id="A0AAD5VY87"/>
<keyword evidence="7 13" id="KW-1133">Transmembrane helix</keyword>
<feature type="transmembrane region" description="Helical" evidence="13">
    <location>
        <begin position="154"/>
        <end position="175"/>
    </location>
</feature>
<keyword evidence="4 12" id="KW-0349">Heme</keyword>
<feature type="transmembrane region" description="Helical" evidence="13">
    <location>
        <begin position="298"/>
        <end position="321"/>
    </location>
</feature>
<dbReference type="Proteomes" id="UP001213000">
    <property type="component" value="Unassembled WGS sequence"/>
</dbReference>
<keyword evidence="5 13" id="KW-0812">Transmembrane</keyword>
<dbReference type="GO" id="GO:0020037">
    <property type="term" value="F:heme binding"/>
    <property type="evidence" value="ECO:0007669"/>
    <property type="project" value="InterPro"/>
</dbReference>
<keyword evidence="11 13" id="KW-0472">Membrane</keyword>
<evidence type="ECO:0000256" key="7">
    <source>
        <dbReference type="ARBA" id="ARBA00022989"/>
    </source>
</evidence>
<evidence type="ECO:0000256" key="9">
    <source>
        <dbReference type="ARBA" id="ARBA00023004"/>
    </source>
</evidence>
<feature type="transmembrane region" description="Helical" evidence="13">
    <location>
        <begin position="111"/>
        <end position="134"/>
    </location>
</feature>
<dbReference type="GO" id="GO:0016020">
    <property type="term" value="C:membrane"/>
    <property type="evidence" value="ECO:0007669"/>
    <property type="project" value="UniProtKB-SubCell"/>
</dbReference>
<dbReference type="GO" id="GO:0005506">
    <property type="term" value="F:iron ion binding"/>
    <property type="evidence" value="ECO:0007669"/>
    <property type="project" value="InterPro"/>
</dbReference>
<evidence type="ECO:0000256" key="6">
    <source>
        <dbReference type="ARBA" id="ARBA00022723"/>
    </source>
</evidence>
<proteinExistence type="inferred from homology"/>
<evidence type="ECO:0000313" key="15">
    <source>
        <dbReference type="Proteomes" id="UP001213000"/>
    </source>
</evidence>
<evidence type="ECO:0000256" key="3">
    <source>
        <dbReference type="ARBA" id="ARBA00010617"/>
    </source>
</evidence>
<reference evidence="14" key="1">
    <citation type="submission" date="2022-07" db="EMBL/GenBank/DDBJ databases">
        <title>Genome Sequence of Leucocoprinus birnbaumii.</title>
        <authorList>
            <person name="Buettner E."/>
        </authorList>
    </citation>
    <scope>NUCLEOTIDE SEQUENCE</scope>
    <source>
        <strain evidence="14">VT141</strain>
    </source>
</reference>
<evidence type="ECO:0000313" key="14">
    <source>
        <dbReference type="EMBL" id="KAJ3571103.1"/>
    </source>
</evidence>
<dbReference type="PANTHER" id="PTHR46206:SF5">
    <property type="entry name" value="P450, PUTATIVE (EUROFUNG)-RELATED"/>
    <property type="match status" value="1"/>
</dbReference>
<protein>
    <recommendedName>
        <fullName evidence="16">Cytochrome P450</fullName>
    </recommendedName>
</protein>
<feature type="binding site" description="axial binding residue" evidence="12">
    <location>
        <position position="709"/>
    </location>
    <ligand>
        <name>heme</name>
        <dbReference type="ChEBI" id="CHEBI:30413"/>
    </ligand>
    <ligandPart>
        <name>Fe</name>
        <dbReference type="ChEBI" id="CHEBI:18248"/>
    </ligandPart>
</feature>
<dbReference type="GO" id="GO:0016705">
    <property type="term" value="F:oxidoreductase activity, acting on paired donors, with incorporation or reduction of molecular oxygen"/>
    <property type="evidence" value="ECO:0007669"/>
    <property type="project" value="InterPro"/>
</dbReference>
<evidence type="ECO:0000256" key="13">
    <source>
        <dbReference type="SAM" id="Phobius"/>
    </source>
</evidence>
<dbReference type="EMBL" id="JANIEX010000202">
    <property type="protein sequence ID" value="KAJ3571103.1"/>
    <property type="molecule type" value="Genomic_DNA"/>
</dbReference>
<comment type="caution">
    <text evidence="14">The sequence shown here is derived from an EMBL/GenBank/DDBJ whole genome shotgun (WGS) entry which is preliminary data.</text>
</comment>
<dbReference type="InterPro" id="IPR036396">
    <property type="entry name" value="Cyt_P450_sf"/>
</dbReference>
<keyword evidence="9 12" id="KW-0408">Iron</keyword>
<dbReference type="PANTHER" id="PTHR46206">
    <property type="entry name" value="CYTOCHROME P450"/>
    <property type="match status" value="1"/>
</dbReference>
<keyword evidence="10" id="KW-0503">Monooxygenase</keyword>
<evidence type="ECO:0000256" key="8">
    <source>
        <dbReference type="ARBA" id="ARBA00023002"/>
    </source>
</evidence>
<evidence type="ECO:0008006" key="16">
    <source>
        <dbReference type="Google" id="ProtNLM"/>
    </source>
</evidence>
<evidence type="ECO:0000256" key="4">
    <source>
        <dbReference type="ARBA" id="ARBA00022617"/>
    </source>
</evidence>
<evidence type="ECO:0000256" key="12">
    <source>
        <dbReference type="PIRSR" id="PIRSR602403-1"/>
    </source>
</evidence>
<keyword evidence="6 12" id="KW-0479">Metal-binding</keyword>
<evidence type="ECO:0000256" key="1">
    <source>
        <dbReference type="ARBA" id="ARBA00001971"/>
    </source>
</evidence>
<comment type="subcellular location">
    <subcellularLocation>
        <location evidence="2">Membrane</location>
    </subcellularLocation>
</comment>
<feature type="transmembrane region" description="Helical" evidence="13">
    <location>
        <begin position="263"/>
        <end position="286"/>
    </location>
</feature>
<dbReference type="Gene3D" id="1.10.630.10">
    <property type="entry name" value="Cytochrome P450"/>
    <property type="match status" value="1"/>
</dbReference>
<organism evidence="14 15">
    <name type="scientific">Leucocoprinus birnbaumii</name>
    <dbReference type="NCBI Taxonomy" id="56174"/>
    <lineage>
        <taxon>Eukaryota</taxon>
        <taxon>Fungi</taxon>
        <taxon>Dikarya</taxon>
        <taxon>Basidiomycota</taxon>
        <taxon>Agaricomycotina</taxon>
        <taxon>Agaricomycetes</taxon>
        <taxon>Agaricomycetidae</taxon>
        <taxon>Agaricales</taxon>
        <taxon>Agaricineae</taxon>
        <taxon>Agaricaceae</taxon>
        <taxon>Leucocoprinus</taxon>
    </lineage>
</organism>
<dbReference type="GO" id="GO:0004497">
    <property type="term" value="F:monooxygenase activity"/>
    <property type="evidence" value="ECO:0007669"/>
    <property type="project" value="UniProtKB-KW"/>
</dbReference>
<accession>A0AAD5VY87</accession>
<dbReference type="CDD" id="cd11041">
    <property type="entry name" value="CYP503A1-like"/>
    <property type="match status" value="1"/>
</dbReference>
<evidence type="ECO:0000256" key="2">
    <source>
        <dbReference type="ARBA" id="ARBA00004370"/>
    </source>
</evidence>
<dbReference type="SUPFAM" id="SSF48264">
    <property type="entry name" value="Cytochrome P450"/>
    <property type="match status" value="1"/>
</dbReference>
<dbReference type="PRINTS" id="PR00465">
    <property type="entry name" value="EP450IV"/>
</dbReference>
<name>A0AAD5VY87_9AGAR</name>
<keyword evidence="8" id="KW-0560">Oxidoreductase</keyword>
<evidence type="ECO:0000256" key="5">
    <source>
        <dbReference type="ARBA" id="ARBA00022692"/>
    </source>
</evidence>
<sequence>MRPTWFSRVRTSNPHIQVNLDRKSTSQSSLLIGDVAAVDPPIRLQSWEARPLRRKWISSSRRTRQTSEGTDETAITRRWIEEPVADPCTDSDSCSSVLRPEGFFMAGIPSWLASLLAILLESMFYGFFVLLYVINLVAANGEKKIPLYRQRWLLVSTLMLALATAHLVIAFVWAVHGFEPMDGKMQDERFGMLSEPLYRAKIAIYFMQTILADSLMVSYLGAPFIKTLTAPLAVLVVRLLPAQQPANTDPLGINGLIPLGCRIAFMSTTMVLHLTCSTAIVIRMYLVRRELGFRAHTISPVVIAIIESAVLYTIAVFLLLLSNLLDSFGQFVVMDMIVPLVYRIFKIPRYTGWLVLVNGPEYLEDIRKAGTKLSFPEALNKAGQFDYTISPGLKEDLIHINVVRGPMTRNIGARFPDLDDELGKTLNALVGEGSREWVSIPCYLSAVRIISRLSARFFAGPRLSANPRYTEIMQSYAFHLIKGGFLISLFPECLKSFVGRVLFDSQGRIREVENYLRPIFNEHVEKGMDGRYDTDLNDMITWLWNASPESQRNLHDIAIRMIYLNVAAIHTTSNLLTHVLLSIATHTSYIEGIREEIYAAVALEGWTKGAIEKLPKLDSFVKESQRLYGGDAAMIVRQAMDDFTFTDGTFIPRGTSLAVTGRAINQDEHSYPRPKEFQGFRFVDKDPLKWQMTALNPEFMTYGIGRHACPGRFFAVTEVKTVVAKILMEFDIKLADNESNRPKDKWMTGIFIAPNKSAKIMLKRRADTKAV</sequence>
<comment type="cofactor">
    <cofactor evidence="1 12">
        <name>heme</name>
        <dbReference type="ChEBI" id="CHEBI:30413"/>
    </cofactor>
</comment>
<dbReference type="Pfam" id="PF00067">
    <property type="entry name" value="p450"/>
    <property type="match status" value="1"/>
</dbReference>